<dbReference type="Proteomes" id="UP001179830">
    <property type="component" value="Chromosome"/>
</dbReference>
<reference evidence="3" key="1">
    <citation type="submission" date="2023-04" db="EMBL/GenBank/DDBJ databases">
        <title>Complete genome sequence of Halomonas alkaliantarctica MSP3 isolated from marine sediment, Jeju Island.</title>
        <authorList>
            <person name="Park S.-J."/>
        </authorList>
    </citation>
    <scope>NUCLEOTIDE SEQUENCE</scope>
    <source>
        <strain evidence="3">MSP3</strain>
    </source>
</reference>
<keyword evidence="4" id="KW-1185">Reference proteome</keyword>
<evidence type="ECO:0000313" key="4">
    <source>
        <dbReference type="Proteomes" id="UP001179830"/>
    </source>
</evidence>
<dbReference type="EMBL" id="CP122961">
    <property type="protein sequence ID" value="WGI25310.1"/>
    <property type="molecule type" value="Genomic_DNA"/>
</dbReference>
<evidence type="ECO:0000259" key="2">
    <source>
        <dbReference type="Pfam" id="PF12804"/>
    </source>
</evidence>
<proteinExistence type="predicted"/>
<dbReference type="RefSeq" id="WP_280105070.1">
    <property type="nucleotide sequence ID" value="NZ_CP122961.1"/>
</dbReference>
<dbReference type="PANTHER" id="PTHR43777">
    <property type="entry name" value="MOLYBDENUM COFACTOR CYTIDYLYLTRANSFERASE"/>
    <property type="match status" value="1"/>
</dbReference>
<dbReference type="Gene3D" id="3.90.550.10">
    <property type="entry name" value="Spore Coat Polysaccharide Biosynthesis Protein SpsA, Chain A"/>
    <property type="match status" value="1"/>
</dbReference>
<dbReference type="PANTHER" id="PTHR43777:SF1">
    <property type="entry name" value="MOLYBDENUM COFACTOR CYTIDYLYLTRANSFERASE"/>
    <property type="match status" value="1"/>
</dbReference>
<dbReference type="CDD" id="cd04182">
    <property type="entry name" value="GT_2_like_f"/>
    <property type="match status" value="1"/>
</dbReference>
<dbReference type="Pfam" id="PF12804">
    <property type="entry name" value="NTP_transf_3"/>
    <property type="match status" value="1"/>
</dbReference>
<evidence type="ECO:0000256" key="1">
    <source>
        <dbReference type="ARBA" id="ARBA00022842"/>
    </source>
</evidence>
<keyword evidence="1" id="KW-0460">Magnesium</keyword>
<dbReference type="SUPFAM" id="SSF53448">
    <property type="entry name" value="Nucleotide-diphospho-sugar transferases"/>
    <property type="match status" value="1"/>
</dbReference>
<dbReference type="InterPro" id="IPR025877">
    <property type="entry name" value="MobA-like_NTP_Trfase"/>
</dbReference>
<name>A0ABY8LLQ7_9GAMM</name>
<sequence length="201" mass="21789">MSSSNVVALVMAAGYSRRFGERDKRCARLEDGRTLLAVSVTNAEQALPLLRVAIREEDDADLLGLAEGTPLIRIRQARLGLGSSLAEAVTALSHDPRLSNVEAVAILLGDMPYLQRDTLFALQQLATHDTIVRPCFKGQPGHPVIFGRSLWPALESLSGDAGAKDIIRRHTAHYREYAVQDNGTLIDIDTPEGHSITAPVS</sequence>
<feature type="domain" description="MobA-like NTP transferase" evidence="2">
    <location>
        <begin position="8"/>
        <end position="170"/>
    </location>
</feature>
<evidence type="ECO:0000313" key="3">
    <source>
        <dbReference type="EMBL" id="WGI25310.1"/>
    </source>
</evidence>
<gene>
    <name evidence="3" type="ORF">QEN58_18575</name>
</gene>
<organism evidence="3 4">
    <name type="scientific">Halomonas alkaliantarctica</name>
    <dbReference type="NCBI Taxonomy" id="232346"/>
    <lineage>
        <taxon>Bacteria</taxon>
        <taxon>Pseudomonadati</taxon>
        <taxon>Pseudomonadota</taxon>
        <taxon>Gammaproteobacteria</taxon>
        <taxon>Oceanospirillales</taxon>
        <taxon>Halomonadaceae</taxon>
        <taxon>Halomonas</taxon>
    </lineage>
</organism>
<dbReference type="InterPro" id="IPR029044">
    <property type="entry name" value="Nucleotide-diphossugar_trans"/>
</dbReference>
<protein>
    <submittedName>
        <fullName evidence="3">Nucleotidyltransferase family protein</fullName>
    </submittedName>
</protein>
<accession>A0ABY8LLQ7</accession>